<dbReference type="GO" id="GO:0003677">
    <property type="term" value="F:DNA binding"/>
    <property type="evidence" value="ECO:0007669"/>
    <property type="project" value="UniProtKB-KW"/>
</dbReference>
<protein>
    <submittedName>
        <fullName evidence="6 7">RpiR family transcriptional regulator</fullName>
    </submittedName>
</protein>
<evidence type="ECO:0000313" key="7">
    <source>
        <dbReference type="EMBL" id="MBD1221039.1"/>
    </source>
</evidence>
<evidence type="ECO:0000256" key="3">
    <source>
        <dbReference type="ARBA" id="ARBA00023163"/>
    </source>
</evidence>
<name>A0AAC9J112_VIRHA</name>
<keyword evidence="2" id="KW-0238">DNA-binding</keyword>
<dbReference type="EMBL" id="JACWEZ010000001">
    <property type="protein sequence ID" value="MBD1221039.1"/>
    <property type="molecule type" value="Genomic_DNA"/>
</dbReference>
<reference evidence="7 9" key="2">
    <citation type="submission" date="2020-09" db="EMBL/GenBank/DDBJ databases">
        <title>Draft Genome Sequences of Oil-Oxidizing Bacteria Halomonas titanicae, Marinobacter lutaoensis, and Virgibacillus halodenitrificans Isolated from Highly Saline Environments.</title>
        <authorList>
            <person name="Grouzdev D.S."/>
            <person name="Sokolova D.S."/>
            <person name="Semenova E.M."/>
            <person name="Borzenkov I.A."/>
            <person name="Bidzhieva S.K."/>
            <person name="Poltaraus A.B."/>
            <person name="Nazina T.N."/>
        </authorList>
    </citation>
    <scope>NUCLEOTIDE SEQUENCE [LARGE SCALE GENOMIC DNA]</scope>
    <source>
        <strain evidence="7 9">VKM B-3472D</strain>
    </source>
</reference>
<dbReference type="RefSeq" id="WP_019379145.1">
    <property type="nucleotide sequence ID" value="NZ_CP017962.1"/>
</dbReference>
<feature type="domain" description="HTH rpiR-type" evidence="4">
    <location>
        <begin position="12"/>
        <end position="88"/>
    </location>
</feature>
<accession>A0AAC9J112</accession>
<dbReference type="GeneID" id="71515692"/>
<dbReference type="Proteomes" id="UP000621631">
    <property type="component" value="Unassembled WGS sequence"/>
</dbReference>
<keyword evidence="3" id="KW-0804">Transcription</keyword>
<dbReference type="InterPro" id="IPR035472">
    <property type="entry name" value="RpiR-like_SIS"/>
</dbReference>
<dbReference type="GO" id="GO:0097367">
    <property type="term" value="F:carbohydrate derivative binding"/>
    <property type="evidence" value="ECO:0007669"/>
    <property type="project" value="InterPro"/>
</dbReference>
<dbReference type="PANTHER" id="PTHR30514">
    <property type="entry name" value="GLUCOKINASE"/>
    <property type="match status" value="1"/>
</dbReference>
<dbReference type="InterPro" id="IPR047640">
    <property type="entry name" value="RpiR-like"/>
</dbReference>
<dbReference type="GO" id="GO:0003700">
    <property type="term" value="F:DNA-binding transcription factor activity"/>
    <property type="evidence" value="ECO:0007669"/>
    <property type="project" value="InterPro"/>
</dbReference>
<keyword evidence="1" id="KW-0805">Transcription regulation</keyword>
<sequence length="282" mass="31388">MLNKDAVQGNKRKPTLIMEQNKPGFTKSEHKIYNYINENKDAVIYNSLTELSEASGVAEATVLRFFRKLGFKGFQDFKFLLAQEQIMVPNHDNDRTIVEKIRSHIVQAVNDSAEMVDLDVLNQCVDIIDDSQDVVIIGVGSSGIACEDMHNRLMRIGKHAEVLTDPHFQVMRASTMTEDTVVIAVSLSGSTKDVYDTVEIAKANGAKVIALTNYVKSPLTRLSDYVLLSSVKESPLDNGTLVSKISQLYLIDLICTGLTMKNVDRAKQIKMKISENAANKLY</sequence>
<keyword evidence="9" id="KW-1185">Reference proteome</keyword>
<evidence type="ECO:0000313" key="9">
    <source>
        <dbReference type="Proteomes" id="UP000621631"/>
    </source>
</evidence>
<dbReference type="InterPro" id="IPR036388">
    <property type="entry name" value="WH-like_DNA-bd_sf"/>
</dbReference>
<dbReference type="Gene3D" id="3.40.50.10490">
    <property type="entry name" value="Glucose-6-phosphate isomerase like protein, domain 1"/>
    <property type="match status" value="1"/>
</dbReference>
<dbReference type="PROSITE" id="PS51464">
    <property type="entry name" value="SIS"/>
    <property type="match status" value="1"/>
</dbReference>
<dbReference type="InterPro" id="IPR046348">
    <property type="entry name" value="SIS_dom_sf"/>
</dbReference>
<dbReference type="InterPro" id="IPR001347">
    <property type="entry name" value="SIS_dom"/>
</dbReference>
<dbReference type="Pfam" id="PF01418">
    <property type="entry name" value="HTH_6"/>
    <property type="match status" value="1"/>
</dbReference>
<evidence type="ECO:0000256" key="2">
    <source>
        <dbReference type="ARBA" id="ARBA00023125"/>
    </source>
</evidence>
<dbReference type="Proteomes" id="UP000182945">
    <property type="component" value="Chromosome"/>
</dbReference>
<dbReference type="Pfam" id="PF01380">
    <property type="entry name" value="SIS"/>
    <property type="match status" value="1"/>
</dbReference>
<evidence type="ECO:0000313" key="6">
    <source>
        <dbReference type="EMBL" id="APC49396.1"/>
    </source>
</evidence>
<dbReference type="PANTHER" id="PTHR30514:SF1">
    <property type="entry name" value="HTH-TYPE TRANSCRIPTIONAL REGULATOR HEXR-RELATED"/>
    <property type="match status" value="1"/>
</dbReference>
<dbReference type="PROSITE" id="PS51071">
    <property type="entry name" value="HTH_RPIR"/>
    <property type="match status" value="1"/>
</dbReference>
<dbReference type="SUPFAM" id="SSF46689">
    <property type="entry name" value="Homeodomain-like"/>
    <property type="match status" value="1"/>
</dbReference>
<dbReference type="GO" id="GO:1901135">
    <property type="term" value="P:carbohydrate derivative metabolic process"/>
    <property type="evidence" value="ECO:0007669"/>
    <property type="project" value="InterPro"/>
</dbReference>
<evidence type="ECO:0000259" key="5">
    <source>
        <dbReference type="PROSITE" id="PS51464"/>
    </source>
</evidence>
<dbReference type="SUPFAM" id="SSF53697">
    <property type="entry name" value="SIS domain"/>
    <property type="match status" value="1"/>
</dbReference>
<dbReference type="CDD" id="cd05013">
    <property type="entry name" value="SIS_RpiR"/>
    <property type="match status" value="1"/>
</dbReference>
<proteinExistence type="predicted"/>
<evidence type="ECO:0000256" key="1">
    <source>
        <dbReference type="ARBA" id="ARBA00023015"/>
    </source>
</evidence>
<reference evidence="6 8" key="1">
    <citation type="submission" date="2016-11" db="EMBL/GenBank/DDBJ databases">
        <title>Complete genome sequencing of Virgibacillus halodenitrificans PDB-F2.</title>
        <authorList>
            <person name="Sun Z."/>
            <person name="Zhou Y."/>
            <person name="Li H."/>
        </authorList>
    </citation>
    <scope>NUCLEOTIDE SEQUENCE [LARGE SCALE GENOMIC DNA]</scope>
    <source>
        <strain evidence="6 8">PDB-F2</strain>
    </source>
</reference>
<dbReference type="AlphaFoldDB" id="A0AAC9J112"/>
<dbReference type="Gene3D" id="1.10.10.10">
    <property type="entry name" value="Winged helix-like DNA-binding domain superfamily/Winged helix DNA-binding domain"/>
    <property type="match status" value="1"/>
</dbReference>
<dbReference type="InterPro" id="IPR009057">
    <property type="entry name" value="Homeodomain-like_sf"/>
</dbReference>
<dbReference type="EMBL" id="CP017962">
    <property type="protein sequence ID" value="APC49396.1"/>
    <property type="molecule type" value="Genomic_DNA"/>
</dbReference>
<gene>
    <name evidence="6" type="ORF">BME96_14870</name>
    <name evidence="7" type="ORF">IC602_00255</name>
</gene>
<dbReference type="InterPro" id="IPR000281">
    <property type="entry name" value="HTH_RpiR"/>
</dbReference>
<evidence type="ECO:0000259" key="4">
    <source>
        <dbReference type="PROSITE" id="PS51071"/>
    </source>
</evidence>
<feature type="domain" description="SIS" evidence="5">
    <location>
        <begin position="124"/>
        <end position="264"/>
    </location>
</feature>
<organism evidence="6 8">
    <name type="scientific">Virgibacillus halodenitrificans</name>
    <name type="common">Bacillus halodenitrificans</name>
    <dbReference type="NCBI Taxonomy" id="1482"/>
    <lineage>
        <taxon>Bacteria</taxon>
        <taxon>Bacillati</taxon>
        <taxon>Bacillota</taxon>
        <taxon>Bacilli</taxon>
        <taxon>Bacillales</taxon>
        <taxon>Bacillaceae</taxon>
        <taxon>Virgibacillus</taxon>
    </lineage>
</organism>
<evidence type="ECO:0000313" key="8">
    <source>
        <dbReference type="Proteomes" id="UP000182945"/>
    </source>
</evidence>
<dbReference type="KEGG" id="vhl:BME96_14870"/>